<accession>A0A9W9ZHB2</accession>
<feature type="compositionally biased region" description="Acidic residues" evidence="1">
    <location>
        <begin position="169"/>
        <end position="191"/>
    </location>
</feature>
<gene>
    <name evidence="2" type="ORF">OS493_012766</name>
</gene>
<evidence type="ECO:0000313" key="3">
    <source>
        <dbReference type="Proteomes" id="UP001163046"/>
    </source>
</evidence>
<keyword evidence="3" id="KW-1185">Reference proteome</keyword>
<reference evidence="2" key="1">
    <citation type="submission" date="2023-01" db="EMBL/GenBank/DDBJ databases">
        <title>Genome assembly of the deep-sea coral Lophelia pertusa.</title>
        <authorList>
            <person name="Herrera S."/>
            <person name="Cordes E."/>
        </authorList>
    </citation>
    <scope>NUCLEOTIDE SEQUENCE</scope>
    <source>
        <strain evidence="2">USNM1676648</strain>
        <tissue evidence="2">Polyp</tissue>
    </source>
</reference>
<feature type="compositionally biased region" description="Basic and acidic residues" evidence="1">
    <location>
        <begin position="113"/>
        <end position="154"/>
    </location>
</feature>
<feature type="compositionally biased region" description="Polar residues" evidence="1">
    <location>
        <begin position="24"/>
        <end position="38"/>
    </location>
</feature>
<sequence>MKQDRSVKWPQVLDKHAIEETRDSTTNAGENQTAQSPVSKPVAFDIALGQTDQLSTLTQHRPPRRLKKIESAPTLTRANLEQKQAAADQNRQKELDKKVKVVSKRRSELLIAREMDKAQQQKTEIEEKLSASERKRENAKNEVIAKQRQREEKAKRVRSKAKQMKDGDDVVDFDVDRDDTYNADEEDESWDADTPKSHSISSNLNDGNNNQKPGDREQATPPLQNSEPTTDNQLNRNEVHDFFDS</sequence>
<feature type="region of interest" description="Disordered" evidence="1">
    <location>
        <begin position="113"/>
        <end position="245"/>
    </location>
</feature>
<proteinExistence type="predicted"/>
<dbReference type="EMBL" id="MU826355">
    <property type="protein sequence ID" value="KAJ7380004.1"/>
    <property type="molecule type" value="Genomic_DNA"/>
</dbReference>
<evidence type="ECO:0000256" key="1">
    <source>
        <dbReference type="SAM" id="MobiDB-lite"/>
    </source>
</evidence>
<dbReference type="PANTHER" id="PTHR16065:SF2">
    <property type="entry name" value="COILED-COIL DOMAIN CONTAINING 198"/>
    <property type="match status" value="1"/>
</dbReference>
<dbReference type="InterPro" id="IPR029235">
    <property type="entry name" value="FAME"/>
</dbReference>
<feature type="compositionally biased region" description="Basic and acidic residues" evidence="1">
    <location>
        <begin position="1"/>
        <end position="23"/>
    </location>
</feature>
<feature type="region of interest" description="Disordered" evidence="1">
    <location>
        <begin position="1"/>
        <end position="40"/>
    </location>
</feature>
<feature type="compositionally biased region" description="Basic and acidic residues" evidence="1">
    <location>
        <begin position="90"/>
        <end position="99"/>
    </location>
</feature>
<protein>
    <submittedName>
        <fullName evidence="2">Uncharacterized protein</fullName>
    </submittedName>
</protein>
<name>A0A9W9ZHB2_9CNID</name>
<dbReference type="OrthoDB" id="6344011at2759"/>
<feature type="compositionally biased region" description="Polar residues" evidence="1">
    <location>
        <begin position="221"/>
        <end position="236"/>
    </location>
</feature>
<dbReference type="PANTHER" id="PTHR16065">
    <property type="entry name" value="COILED-COIL DOMAIN CONTAINING 198"/>
    <property type="match status" value="1"/>
</dbReference>
<feature type="region of interest" description="Disordered" evidence="1">
    <location>
        <begin position="53"/>
        <end position="99"/>
    </location>
</feature>
<feature type="compositionally biased region" description="Polar residues" evidence="1">
    <location>
        <begin position="197"/>
        <end position="212"/>
    </location>
</feature>
<comment type="caution">
    <text evidence="2">The sequence shown here is derived from an EMBL/GenBank/DDBJ whole genome shotgun (WGS) entry which is preliminary data.</text>
</comment>
<dbReference type="AlphaFoldDB" id="A0A9W9ZHB2"/>
<evidence type="ECO:0000313" key="2">
    <source>
        <dbReference type="EMBL" id="KAJ7380004.1"/>
    </source>
</evidence>
<dbReference type="Proteomes" id="UP001163046">
    <property type="component" value="Unassembled WGS sequence"/>
</dbReference>
<feature type="compositionally biased region" description="Polar residues" evidence="1">
    <location>
        <begin position="73"/>
        <end position="82"/>
    </location>
</feature>
<organism evidence="2 3">
    <name type="scientific">Desmophyllum pertusum</name>
    <dbReference type="NCBI Taxonomy" id="174260"/>
    <lineage>
        <taxon>Eukaryota</taxon>
        <taxon>Metazoa</taxon>
        <taxon>Cnidaria</taxon>
        <taxon>Anthozoa</taxon>
        <taxon>Hexacorallia</taxon>
        <taxon>Scleractinia</taxon>
        <taxon>Caryophylliina</taxon>
        <taxon>Caryophylliidae</taxon>
        <taxon>Desmophyllum</taxon>
    </lineage>
</organism>